<name>A0A2Z7A3S6_9LAMI</name>
<evidence type="ECO:0000313" key="1">
    <source>
        <dbReference type="EMBL" id="KZV15931.1"/>
    </source>
</evidence>
<dbReference type="AlphaFoldDB" id="A0A2Z7A3S6"/>
<keyword evidence="2" id="KW-1185">Reference proteome</keyword>
<dbReference type="OrthoDB" id="848707at2759"/>
<evidence type="ECO:0000313" key="2">
    <source>
        <dbReference type="Proteomes" id="UP000250235"/>
    </source>
</evidence>
<proteinExistence type="predicted"/>
<gene>
    <name evidence="1" type="ORF">F511_08722</name>
</gene>
<organism evidence="1 2">
    <name type="scientific">Dorcoceras hygrometricum</name>
    <dbReference type="NCBI Taxonomy" id="472368"/>
    <lineage>
        <taxon>Eukaryota</taxon>
        <taxon>Viridiplantae</taxon>
        <taxon>Streptophyta</taxon>
        <taxon>Embryophyta</taxon>
        <taxon>Tracheophyta</taxon>
        <taxon>Spermatophyta</taxon>
        <taxon>Magnoliopsida</taxon>
        <taxon>eudicotyledons</taxon>
        <taxon>Gunneridae</taxon>
        <taxon>Pentapetalae</taxon>
        <taxon>asterids</taxon>
        <taxon>lamiids</taxon>
        <taxon>Lamiales</taxon>
        <taxon>Gesneriaceae</taxon>
        <taxon>Didymocarpoideae</taxon>
        <taxon>Trichosporeae</taxon>
        <taxon>Loxocarpinae</taxon>
        <taxon>Dorcoceras</taxon>
    </lineage>
</organism>
<sequence>MISTVRGSSMVIYEEMFAGIFKLATEGLMLISDLPKRLVEQMRLEFSESRVTIHSSSNKKYMKLKYRFLHDIIAKALTAKAGSFDAVTQSRFDLMVAIMGGIKINWSKILFMILKAMVAPSTKQAQGFSVQLILLLKGVLGLKLGEFMTLPFLSILSAKSVGTYLVKNTSARVETAEKKKYTRDTMRPSSTKVKRLEVVNTSTDSFVQLSVKRKCTTIGRAAVRPIEPIQMARPTKRKLILFDGSV</sequence>
<reference evidence="1 2" key="1">
    <citation type="journal article" date="2015" name="Proc. Natl. Acad. Sci. U.S.A.">
        <title>The resurrection genome of Boea hygrometrica: A blueprint for survival of dehydration.</title>
        <authorList>
            <person name="Xiao L."/>
            <person name="Yang G."/>
            <person name="Zhang L."/>
            <person name="Yang X."/>
            <person name="Zhao S."/>
            <person name="Ji Z."/>
            <person name="Zhou Q."/>
            <person name="Hu M."/>
            <person name="Wang Y."/>
            <person name="Chen M."/>
            <person name="Xu Y."/>
            <person name="Jin H."/>
            <person name="Xiao X."/>
            <person name="Hu G."/>
            <person name="Bao F."/>
            <person name="Hu Y."/>
            <person name="Wan P."/>
            <person name="Li L."/>
            <person name="Deng X."/>
            <person name="Kuang T."/>
            <person name="Xiang C."/>
            <person name="Zhu J.K."/>
            <person name="Oliver M.J."/>
            <person name="He Y."/>
        </authorList>
    </citation>
    <scope>NUCLEOTIDE SEQUENCE [LARGE SCALE GENOMIC DNA]</scope>
    <source>
        <strain evidence="2">cv. XS01</strain>
    </source>
</reference>
<accession>A0A2Z7A3S6</accession>
<dbReference type="Proteomes" id="UP000250235">
    <property type="component" value="Unassembled WGS sequence"/>
</dbReference>
<protein>
    <submittedName>
        <fullName evidence="1">Uncharacterized protein</fullName>
    </submittedName>
</protein>
<dbReference type="EMBL" id="KV019595">
    <property type="protein sequence ID" value="KZV15931.1"/>
    <property type="molecule type" value="Genomic_DNA"/>
</dbReference>